<dbReference type="InterPro" id="IPR023346">
    <property type="entry name" value="Lysozyme-like_dom_sf"/>
</dbReference>
<dbReference type="CDD" id="cd00118">
    <property type="entry name" value="LysM"/>
    <property type="match status" value="1"/>
</dbReference>
<proteinExistence type="predicted"/>
<dbReference type="Proteomes" id="UP000799772">
    <property type="component" value="Unassembled WGS sequence"/>
</dbReference>
<organism evidence="4 5">
    <name type="scientific">Rhizodiscina lignyota</name>
    <dbReference type="NCBI Taxonomy" id="1504668"/>
    <lineage>
        <taxon>Eukaryota</taxon>
        <taxon>Fungi</taxon>
        <taxon>Dikarya</taxon>
        <taxon>Ascomycota</taxon>
        <taxon>Pezizomycotina</taxon>
        <taxon>Dothideomycetes</taxon>
        <taxon>Pleosporomycetidae</taxon>
        <taxon>Aulographales</taxon>
        <taxon>Rhizodiscinaceae</taxon>
        <taxon>Rhizodiscina</taxon>
    </lineage>
</organism>
<dbReference type="AlphaFoldDB" id="A0A9P4M416"/>
<comment type="caution">
    <text evidence="4">The sequence shown here is derived from an EMBL/GenBank/DDBJ whole genome shotgun (WGS) entry which is preliminary data.</text>
</comment>
<dbReference type="SUPFAM" id="SSF53955">
    <property type="entry name" value="Lysozyme-like"/>
    <property type="match status" value="1"/>
</dbReference>
<dbReference type="Gene3D" id="3.10.350.10">
    <property type="entry name" value="LysM domain"/>
    <property type="match status" value="1"/>
</dbReference>
<sequence>MSFIFALLAAGSLPTLISGAPLRASLFDKRAATTYTQYTGSGAPPSWPAQSTWQDFDTMFSENESIMKGSCSQWDVDNPSDQEISDMKSGIQTVASESGVPAQFILAVMMQESNGCPRAPTTNYGVRNPGLMQDHDGAATCNDGGSVQNPCPADTITQMLRDGVEGTSQGDGLKQCISEAGTDDVSKYYRAARIYNSGSVTDNNLAAGVATHCYASDIANRLVGWTSAPHDCNLDGADVPVNTSPPAESTAAPTSAAPPTSVASPTSVAPTSAASTPVYTPPAISTPAVQSPSTTAQPTTTVAPTSTPTSTKTKTRITTIHTFSAPAFSGFPSYSPQATDVPGVPSIGSPADNGAKAETPSTPSSSASVAAAAATTASPSPSTTSSASSSSSSSAPLGPGVSSSCPQLYTVADGDNCWTLGQQFGFTFAQFQSWNTQVDSQCSNLWKGYQYCVKGS</sequence>
<dbReference type="Gene3D" id="1.10.530.10">
    <property type="match status" value="1"/>
</dbReference>
<dbReference type="PROSITE" id="PS51782">
    <property type="entry name" value="LYSM"/>
    <property type="match status" value="1"/>
</dbReference>
<feature type="compositionally biased region" description="Low complexity" evidence="1">
    <location>
        <begin position="289"/>
        <end position="317"/>
    </location>
</feature>
<feature type="chain" id="PRO_5040135888" description="LysM domain-containing protein" evidence="2">
    <location>
        <begin position="20"/>
        <end position="456"/>
    </location>
</feature>
<feature type="region of interest" description="Disordered" evidence="1">
    <location>
        <begin position="334"/>
        <end position="397"/>
    </location>
</feature>
<dbReference type="EMBL" id="ML978128">
    <property type="protein sequence ID" value="KAF2097286.1"/>
    <property type="molecule type" value="Genomic_DNA"/>
</dbReference>
<name>A0A9P4M416_9PEZI</name>
<dbReference type="InterPro" id="IPR018392">
    <property type="entry name" value="LysM"/>
</dbReference>
<dbReference type="InterPro" id="IPR036779">
    <property type="entry name" value="LysM_dom_sf"/>
</dbReference>
<dbReference type="Pfam" id="PF01476">
    <property type="entry name" value="LysM"/>
    <property type="match status" value="1"/>
</dbReference>
<evidence type="ECO:0000256" key="2">
    <source>
        <dbReference type="SAM" id="SignalP"/>
    </source>
</evidence>
<feature type="signal peptide" evidence="2">
    <location>
        <begin position="1"/>
        <end position="19"/>
    </location>
</feature>
<evidence type="ECO:0000256" key="1">
    <source>
        <dbReference type="SAM" id="MobiDB-lite"/>
    </source>
</evidence>
<evidence type="ECO:0000313" key="4">
    <source>
        <dbReference type="EMBL" id="KAF2097286.1"/>
    </source>
</evidence>
<feature type="compositionally biased region" description="Low complexity" evidence="1">
    <location>
        <begin position="359"/>
        <end position="397"/>
    </location>
</feature>
<protein>
    <recommendedName>
        <fullName evidence="3">LysM domain-containing protein</fullName>
    </recommendedName>
</protein>
<dbReference type="OrthoDB" id="1193027at2759"/>
<accession>A0A9P4M416</accession>
<evidence type="ECO:0000259" key="3">
    <source>
        <dbReference type="PROSITE" id="PS51782"/>
    </source>
</evidence>
<feature type="compositionally biased region" description="Low complexity" evidence="1">
    <location>
        <begin position="244"/>
        <end position="278"/>
    </location>
</feature>
<keyword evidence="5" id="KW-1185">Reference proteome</keyword>
<evidence type="ECO:0000313" key="5">
    <source>
        <dbReference type="Proteomes" id="UP000799772"/>
    </source>
</evidence>
<feature type="domain" description="LysM" evidence="3">
    <location>
        <begin position="407"/>
        <end position="453"/>
    </location>
</feature>
<dbReference type="SUPFAM" id="SSF54106">
    <property type="entry name" value="LysM domain"/>
    <property type="match status" value="1"/>
</dbReference>
<dbReference type="SMART" id="SM00257">
    <property type="entry name" value="LysM"/>
    <property type="match status" value="1"/>
</dbReference>
<gene>
    <name evidence="4" type="ORF">NA57DRAFT_77540</name>
</gene>
<reference evidence="4" key="1">
    <citation type="journal article" date="2020" name="Stud. Mycol.">
        <title>101 Dothideomycetes genomes: a test case for predicting lifestyles and emergence of pathogens.</title>
        <authorList>
            <person name="Haridas S."/>
            <person name="Albert R."/>
            <person name="Binder M."/>
            <person name="Bloem J."/>
            <person name="Labutti K."/>
            <person name="Salamov A."/>
            <person name="Andreopoulos B."/>
            <person name="Baker S."/>
            <person name="Barry K."/>
            <person name="Bills G."/>
            <person name="Bluhm B."/>
            <person name="Cannon C."/>
            <person name="Castanera R."/>
            <person name="Culley D."/>
            <person name="Daum C."/>
            <person name="Ezra D."/>
            <person name="Gonzalez J."/>
            <person name="Henrissat B."/>
            <person name="Kuo A."/>
            <person name="Liang C."/>
            <person name="Lipzen A."/>
            <person name="Lutzoni F."/>
            <person name="Magnuson J."/>
            <person name="Mondo S."/>
            <person name="Nolan M."/>
            <person name="Ohm R."/>
            <person name="Pangilinan J."/>
            <person name="Park H.-J."/>
            <person name="Ramirez L."/>
            <person name="Alfaro M."/>
            <person name="Sun H."/>
            <person name="Tritt A."/>
            <person name="Yoshinaga Y."/>
            <person name="Zwiers L.-H."/>
            <person name="Turgeon B."/>
            <person name="Goodwin S."/>
            <person name="Spatafora J."/>
            <person name="Crous P."/>
            <person name="Grigoriev I."/>
        </authorList>
    </citation>
    <scope>NUCLEOTIDE SEQUENCE</scope>
    <source>
        <strain evidence="4">CBS 133067</strain>
    </source>
</reference>
<feature type="region of interest" description="Disordered" evidence="1">
    <location>
        <begin position="236"/>
        <end position="317"/>
    </location>
</feature>
<keyword evidence="2" id="KW-0732">Signal</keyword>